<evidence type="ECO:0000256" key="10">
    <source>
        <dbReference type="ARBA" id="ARBA00023315"/>
    </source>
</evidence>
<dbReference type="InterPro" id="IPR023213">
    <property type="entry name" value="CAT-like_dom_sf"/>
</dbReference>
<evidence type="ECO:0000256" key="3">
    <source>
        <dbReference type="ARBA" id="ARBA00005145"/>
    </source>
</evidence>
<dbReference type="STRING" id="270498.CHK_1043"/>
<dbReference type="Pfam" id="PF00198">
    <property type="entry name" value="2-oxoacid_dh"/>
    <property type="match status" value="1"/>
</dbReference>
<dbReference type="AlphaFoldDB" id="A0A0M2NKR8"/>
<keyword evidence="8 15" id="KW-0808">Transferase</keyword>
<accession>A0A0M2NKR8</accession>
<reference evidence="15 16" key="1">
    <citation type="submission" date="2015-04" db="EMBL/GenBank/DDBJ databases">
        <title>Draft genome sequence of bacteremic isolate Catabacter hongkongensis type strain HKU16T.</title>
        <authorList>
            <person name="Lau S.K."/>
            <person name="Teng J.L."/>
            <person name="Huang Y."/>
            <person name="Curreem S.O."/>
            <person name="Tsui S.K."/>
            <person name="Woo P.C."/>
        </authorList>
    </citation>
    <scope>NUCLEOTIDE SEQUENCE [LARGE SCALE GENOMIC DNA]</scope>
    <source>
        <strain evidence="15 16">HKU16</strain>
    </source>
</reference>
<comment type="function">
    <text evidence="2">E2 component of the 2-oxoglutarate dehydrogenase (OGDH) complex which catalyzes the second step in the conversion of 2-oxoglutarate to succinyl-CoA and CO(2).</text>
</comment>
<dbReference type="Proteomes" id="UP000034076">
    <property type="component" value="Unassembled WGS sequence"/>
</dbReference>
<keyword evidence="10 15" id="KW-0012">Acyltransferase</keyword>
<dbReference type="PANTHER" id="PTHR43416:SF5">
    <property type="entry name" value="DIHYDROLIPOYLLYSINE-RESIDUE SUCCINYLTRANSFERASE COMPONENT OF 2-OXOGLUTARATE DEHYDROGENASE COMPLEX, MITOCHONDRIAL"/>
    <property type="match status" value="1"/>
</dbReference>
<dbReference type="Gene3D" id="3.30.559.10">
    <property type="entry name" value="Chloramphenicol acetyltransferase-like domain"/>
    <property type="match status" value="1"/>
</dbReference>
<evidence type="ECO:0000256" key="1">
    <source>
        <dbReference type="ARBA" id="ARBA00001938"/>
    </source>
</evidence>
<comment type="caution">
    <text evidence="15">The sequence shown here is derived from an EMBL/GenBank/DDBJ whole genome shotgun (WGS) entry which is preliminary data.</text>
</comment>
<feature type="domain" description="2-oxoacid dehydrogenase acyltransferase catalytic" evidence="14">
    <location>
        <begin position="2"/>
        <end position="47"/>
    </location>
</feature>
<evidence type="ECO:0000256" key="4">
    <source>
        <dbReference type="ARBA" id="ARBA00007317"/>
    </source>
</evidence>
<name>A0A0M2NKR8_9FIRM</name>
<gene>
    <name evidence="15" type="ORF">CHK_1043</name>
</gene>
<evidence type="ECO:0000256" key="2">
    <source>
        <dbReference type="ARBA" id="ARBA00004052"/>
    </source>
</evidence>
<evidence type="ECO:0000256" key="9">
    <source>
        <dbReference type="ARBA" id="ARBA00022823"/>
    </source>
</evidence>
<dbReference type="InterPro" id="IPR050537">
    <property type="entry name" value="2-oxoacid_dehydrogenase"/>
</dbReference>
<comment type="catalytic activity">
    <reaction evidence="13">
        <text>N(6)-[(R)-dihydrolipoyl]-L-lysyl-[protein] + succinyl-CoA = N(6)-[(R)-S(8)-succinyldihydrolipoyl]-L-lysyl-[protein] + CoA</text>
        <dbReference type="Rhea" id="RHEA:15213"/>
        <dbReference type="Rhea" id="RHEA-COMP:10475"/>
        <dbReference type="Rhea" id="RHEA-COMP:20092"/>
        <dbReference type="ChEBI" id="CHEBI:57287"/>
        <dbReference type="ChEBI" id="CHEBI:57292"/>
        <dbReference type="ChEBI" id="CHEBI:83100"/>
        <dbReference type="ChEBI" id="CHEBI:83120"/>
        <dbReference type="EC" id="2.3.1.61"/>
    </reaction>
</comment>
<evidence type="ECO:0000256" key="6">
    <source>
        <dbReference type="ARBA" id="ARBA00019511"/>
    </source>
</evidence>
<keyword evidence="16" id="KW-1185">Reference proteome</keyword>
<dbReference type="EMBL" id="LAYJ01000076">
    <property type="protein sequence ID" value="KKI51551.1"/>
    <property type="molecule type" value="Genomic_DNA"/>
</dbReference>
<evidence type="ECO:0000256" key="13">
    <source>
        <dbReference type="ARBA" id="ARBA00052761"/>
    </source>
</evidence>
<evidence type="ECO:0000256" key="7">
    <source>
        <dbReference type="ARBA" id="ARBA00022532"/>
    </source>
</evidence>
<dbReference type="SUPFAM" id="SSF52777">
    <property type="entry name" value="CoA-dependent acyltransferases"/>
    <property type="match status" value="1"/>
</dbReference>
<comment type="similarity">
    <text evidence="4">Belongs to the 2-oxoacid dehydrogenase family.</text>
</comment>
<dbReference type="EC" id="2.3.1.61" evidence="5"/>
<evidence type="ECO:0000313" key="15">
    <source>
        <dbReference type="EMBL" id="KKI51551.1"/>
    </source>
</evidence>
<evidence type="ECO:0000256" key="5">
    <source>
        <dbReference type="ARBA" id="ARBA00012945"/>
    </source>
</evidence>
<dbReference type="InterPro" id="IPR001078">
    <property type="entry name" value="2-oxoacid_DH_actylTfrase"/>
</dbReference>
<protein>
    <recommendedName>
        <fullName evidence="6">Dihydrolipoyllysine-residue succinyltransferase component of 2-oxoglutarate dehydrogenase complex</fullName>
        <ecNumber evidence="5">2.3.1.61</ecNumber>
    </recommendedName>
    <alternativeName>
        <fullName evidence="12">2-oxoglutarate dehydrogenase complex component E2</fullName>
    </alternativeName>
    <alternativeName>
        <fullName evidence="11">Dihydrolipoamide succinyltransferase component of 2-oxoglutarate dehydrogenase complex</fullName>
    </alternativeName>
</protein>
<sequence>MVIGDEIVIRPIMSMTLTYDHRIVDGAPAAQFLGRVKQYVEEPTLML</sequence>
<evidence type="ECO:0000259" key="14">
    <source>
        <dbReference type="Pfam" id="PF00198"/>
    </source>
</evidence>
<dbReference type="PANTHER" id="PTHR43416">
    <property type="entry name" value="DIHYDROLIPOYLLYSINE-RESIDUE SUCCINYLTRANSFERASE COMPONENT OF 2-OXOGLUTARATE DEHYDROGENASE COMPLEX, MITOCHONDRIAL-RELATED"/>
    <property type="match status" value="1"/>
</dbReference>
<evidence type="ECO:0000256" key="8">
    <source>
        <dbReference type="ARBA" id="ARBA00022679"/>
    </source>
</evidence>
<dbReference type="GO" id="GO:0004149">
    <property type="term" value="F:dihydrolipoyllysine-residue succinyltransferase activity"/>
    <property type="evidence" value="ECO:0007669"/>
    <property type="project" value="UniProtKB-EC"/>
</dbReference>
<keyword evidence="7" id="KW-0816">Tricarboxylic acid cycle</keyword>
<evidence type="ECO:0000256" key="11">
    <source>
        <dbReference type="ARBA" id="ARBA00030325"/>
    </source>
</evidence>
<proteinExistence type="inferred from homology"/>
<comment type="pathway">
    <text evidence="3">Amino-acid degradation; L-lysine degradation via saccharopine pathway; glutaryl-CoA from L-lysine: step 6/6.</text>
</comment>
<evidence type="ECO:0000256" key="12">
    <source>
        <dbReference type="ARBA" id="ARBA00032406"/>
    </source>
</evidence>
<keyword evidence="9" id="KW-0450">Lipoyl</keyword>
<organism evidence="15 16">
    <name type="scientific">Christensenella hongkongensis</name>
    <dbReference type="NCBI Taxonomy" id="270498"/>
    <lineage>
        <taxon>Bacteria</taxon>
        <taxon>Bacillati</taxon>
        <taxon>Bacillota</taxon>
        <taxon>Clostridia</taxon>
        <taxon>Christensenellales</taxon>
        <taxon>Christensenellaceae</taxon>
        <taxon>Christensenella</taxon>
    </lineage>
</organism>
<dbReference type="GO" id="GO:0006099">
    <property type="term" value="P:tricarboxylic acid cycle"/>
    <property type="evidence" value="ECO:0007669"/>
    <property type="project" value="UniProtKB-KW"/>
</dbReference>
<evidence type="ECO:0000313" key="16">
    <source>
        <dbReference type="Proteomes" id="UP000034076"/>
    </source>
</evidence>
<comment type="cofactor">
    <cofactor evidence="1">
        <name>(R)-lipoate</name>
        <dbReference type="ChEBI" id="CHEBI:83088"/>
    </cofactor>
</comment>